<dbReference type="InterPro" id="IPR011011">
    <property type="entry name" value="Znf_FYVE_PHD"/>
</dbReference>
<organism evidence="7 8">
    <name type="scientific">Callithrix jacchus</name>
    <name type="common">White-tufted-ear marmoset</name>
    <name type="synonym">Simia Jacchus</name>
    <dbReference type="NCBI Taxonomy" id="9483"/>
    <lineage>
        <taxon>Eukaryota</taxon>
        <taxon>Metazoa</taxon>
        <taxon>Chordata</taxon>
        <taxon>Craniata</taxon>
        <taxon>Vertebrata</taxon>
        <taxon>Euteleostomi</taxon>
        <taxon>Mammalia</taxon>
        <taxon>Eutheria</taxon>
        <taxon>Euarchontoglires</taxon>
        <taxon>Primates</taxon>
        <taxon>Haplorrhini</taxon>
        <taxon>Platyrrhini</taxon>
        <taxon>Cebidae</taxon>
        <taxon>Callitrichinae</taxon>
        <taxon>Callithrix</taxon>
        <taxon>Callithrix</taxon>
    </lineage>
</organism>
<keyword evidence="5" id="KW-0812">Transmembrane</keyword>
<dbReference type="GO" id="GO:0042393">
    <property type="term" value="F:histone binding"/>
    <property type="evidence" value="ECO:0007669"/>
    <property type="project" value="TreeGrafter"/>
</dbReference>
<evidence type="ECO:0000256" key="3">
    <source>
        <dbReference type="ARBA" id="ARBA00022833"/>
    </source>
</evidence>
<dbReference type="FunFam" id="3.30.40.10:FF:000053">
    <property type="entry name" value="protein AF-10 isoform X2"/>
    <property type="match status" value="1"/>
</dbReference>
<keyword evidence="3" id="KW-0862">Zinc</keyword>
<dbReference type="PROSITE" id="PS50016">
    <property type="entry name" value="ZF_PHD_2"/>
    <property type="match status" value="1"/>
</dbReference>
<keyword evidence="5" id="KW-0472">Membrane</keyword>
<dbReference type="GO" id="GO:0005634">
    <property type="term" value="C:nucleus"/>
    <property type="evidence" value="ECO:0007669"/>
    <property type="project" value="TreeGrafter"/>
</dbReference>
<reference evidence="7" key="1">
    <citation type="submission" date="2009-03" db="EMBL/GenBank/DDBJ databases">
        <authorList>
            <person name="Warren W."/>
            <person name="Ye L."/>
            <person name="Minx P."/>
            <person name="Worley K."/>
            <person name="Gibbs R."/>
            <person name="Wilson R.K."/>
        </authorList>
    </citation>
    <scope>NUCLEOTIDE SEQUENCE [LARGE SCALE GENOMIC DNA]</scope>
</reference>
<dbReference type="InterPro" id="IPR019786">
    <property type="entry name" value="Zinc_finger_PHD-type_CS"/>
</dbReference>
<keyword evidence="5" id="KW-1133">Transmembrane helix</keyword>
<dbReference type="InterPro" id="IPR049781">
    <property type="entry name" value="AF10/AF17_PHD"/>
</dbReference>
<name>A0A5F4WMU1_CALJA</name>
<feature type="domain" description="PHD-type" evidence="6">
    <location>
        <begin position="22"/>
        <end position="74"/>
    </location>
</feature>
<sequence>MVSSDRPVSLEDEVSHSMKEMIGGCCVCSDERGWAENPLVYCDGHGCSVAVHQACYGIVQVPTGPWFCRKCESQERAARVMIRNSSWLALSENAPPGYIEHHCACASPHPRYLISNVPLVSGALVHCFWACLTATAFFGPKSFTTCHISFLVSRDILFCIYGSMPFIWVVIWRFKKEKW</sequence>
<keyword evidence="8" id="KW-1185">Reference proteome</keyword>
<dbReference type="GeneTree" id="ENSGT00940000157711"/>
<keyword evidence="1" id="KW-0479">Metal-binding</keyword>
<dbReference type="Bgee" id="ENSCJAG00000008081">
    <property type="expression patterns" value="Expressed in cerebellum and 6 other cell types or tissues"/>
</dbReference>
<gene>
    <name evidence="7" type="primary">MLLT10</name>
</gene>
<feature type="transmembrane region" description="Helical" evidence="5">
    <location>
        <begin position="151"/>
        <end position="174"/>
    </location>
</feature>
<protein>
    <submittedName>
        <fullName evidence="7">MLLT10 histone lysine methyltransferase DOT1L cofactor</fullName>
    </submittedName>
</protein>
<dbReference type="Gene3D" id="3.30.40.10">
    <property type="entry name" value="Zinc/RING finger domain, C3HC4 (zinc finger)"/>
    <property type="match status" value="1"/>
</dbReference>
<dbReference type="GO" id="GO:0031491">
    <property type="term" value="F:nucleosome binding"/>
    <property type="evidence" value="ECO:0007669"/>
    <property type="project" value="TreeGrafter"/>
</dbReference>
<dbReference type="Proteomes" id="UP000008225">
    <property type="component" value="Chromosome 7"/>
</dbReference>
<reference evidence="7" key="3">
    <citation type="submission" date="2025-09" db="UniProtKB">
        <authorList>
            <consortium name="Ensembl"/>
        </authorList>
    </citation>
    <scope>IDENTIFICATION</scope>
</reference>
<evidence type="ECO:0000256" key="4">
    <source>
        <dbReference type="PROSITE-ProRule" id="PRU00146"/>
    </source>
</evidence>
<dbReference type="PANTHER" id="PTHR13793:SF164">
    <property type="entry name" value="ALHAMBRA, ISOFORM P"/>
    <property type="match status" value="1"/>
</dbReference>
<dbReference type="Pfam" id="PF13831">
    <property type="entry name" value="PHD_2"/>
    <property type="match status" value="1"/>
</dbReference>
<dbReference type="Ensembl" id="ENSCJAT00000100052.2">
    <property type="protein sequence ID" value="ENSCJAP00000078999.1"/>
    <property type="gene ID" value="ENSCJAG00000008081.5"/>
</dbReference>
<dbReference type="GO" id="GO:0008270">
    <property type="term" value="F:zinc ion binding"/>
    <property type="evidence" value="ECO:0007669"/>
    <property type="project" value="UniProtKB-KW"/>
</dbReference>
<keyword evidence="2 4" id="KW-0863">Zinc-finger</keyword>
<reference evidence="7" key="2">
    <citation type="submission" date="2025-08" db="UniProtKB">
        <authorList>
            <consortium name="Ensembl"/>
        </authorList>
    </citation>
    <scope>IDENTIFICATION</scope>
</reference>
<dbReference type="InterPro" id="IPR013083">
    <property type="entry name" value="Znf_RING/FYVE/PHD"/>
</dbReference>
<evidence type="ECO:0000256" key="1">
    <source>
        <dbReference type="ARBA" id="ARBA00022723"/>
    </source>
</evidence>
<dbReference type="PANTHER" id="PTHR13793">
    <property type="entry name" value="PHD FINGER PROTEINS"/>
    <property type="match status" value="1"/>
</dbReference>
<feature type="transmembrane region" description="Helical" evidence="5">
    <location>
        <begin position="117"/>
        <end position="139"/>
    </location>
</feature>
<dbReference type="SMART" id="SM00249">
    <property type="entry name" value="PHD"/>
    <property type="match status" value="1"/>
</dbReference>
<proteinExistence type="predicted"/>
<dbReference type="InterPro" id="IPR019787">
    <property type="entry name" value="Znf_PHD-finger"/>
</dbReference>
<dbReference type="InterPro" id="IPR001965">
    <property type="entry name" value="Znf_PHD"/>
</dbReference>
<evidence type="ECO:0000313" key="7">
    <source>
        <dbReference type="Ensembl" id="ENSCJAP00000078999.1"/>
    </source>
</evidence>
<dbReference type="SUPFAM" id="SSF57903">
    <property type="entry name" value="FYVE/PHD zinc finger"/>
    <property type="match status" value="1"/>
</dbReference>
<dbReference type="PROSITE" id="PS01359">
    <property type="entry name" value="ZF_PHD_1"/>
    <property type="match status" value="1"/>
</dbReference>
<dbReference type="GO" id="GO:0006357">
    <property type="term" value="P:regulation of transcription by RNA polymerase II"/>
    <property type="evidence" value="ECO:0007669"/>
    <property type="project" value="TreeGrafter"/>
</dbReference>
<evidence type="ECO:0000313" key="8">
    <source>
        <dbReference type="Proteomes" id="UP000008225"/>
    </source>
</evidence>
<evidence type="ECO:0000259" key="6">
    <source>
        <dbReference type="PROSITE" id="PS50016"/>
    </source>
</evidence>
<evidence type="ECO:0000256" key="2">
    <source>
        <dbReference type="ARBA" id="ARBA00022771"/>
    </source>
</evidence>
<dbReference type="AlphaFoldDB" id="A0A5F4WMU1"/>
<dbReference type="InterPro" id="IPR050701">
    <property type="entry name" value="Histone_Mod_Regulator"/>
</dbReference>
<evidence type="ECO:0000256" key="5">
    <source>
        <dbReference type="SAM" id="Phobius"/>
    </source>
</evidence>
<dbReference type="CDD" id="cd15574">
    <property type="entry name" value="PHD_AF10_AF17"/>
    <property type="match status" value="1"/>
</dbReference>
<accession>A0A5F4WMU1</accession>